<reference evidence="13" key="1">
    <citation type="submission" date="2014-05" db="EMBL/GenBank/DDBJ databases">
        <title>The transcriptome of the halophilic microalga Tetraselmis sp. GSL018 isolated from the Great Salt Lake, Utah.</title>
        <authorList>
            <person name="Jinkerson R.E."/>
            <person name="D'Adamo S."/>
            <person name="Posewitz M.C."/>
        </authorList>
    </citation>
    <scope>NUCLEOTIDE SEQUENCE</scope>
    <source>
        <strain evidence="13">GSL018</strain>
    </source>
</reference>
<evidence type="ECO:0000256" key="10">
    <source>
        <dbReference type="SAM" id="MobiDB-lite"/>
    </source>
</evidence>
<evidence type="ECO:0000256" key="8">
    <source>
        <dbReference type="ARBA" id="ARBA00048348"/>
    </source>
</evidence>
<dbReference type="PANTHER" id="PTHR18952">
    <property type="entry name" value="CARBONIC ANHYDRASE"/>
    <property type="match status" value="1"/>
</dbReference>
<keyword evidence="5 9" id="KW-0479">Metal-binding</keyword>
<comment type="cofactor">
    <cofactor evidence="1 9">
        <name>Zn(2+)</name>
        <dbReference type="ChEBI" id="CHEBI:29105"/>
    </cofactor>
</comment>
<comment type="similarity">
    <text evidence="3 9">Belongs to the alpha-carbonic anhydrase family.</text>
</comment>
<dbReference type="PROSITE" id="PS51144">
    <property type="entry name" value="ALPHA_CA_2"/>
    <property type="match status" value="1"/>
</dbReference>
<keyword evidence="9" id="KW-0732">Signal</keyword>
<gene>
    <name evidence="13" type="primary">CAH</name>
    <name evidence="13" type="ORF">TSPGSL018_15737</name>
</gene>
<accession>A0A061R4X7</accession>
<evidence type="ECO:0000256" key="7">
    <source>
        <dbReference type="ARBA" id="ARBA00023239"/>
    </source>
</evidence>
<dbReference type="SUPFAM" id="SSF51069">
    <property type="entry name" value="Carbonic anhydrase"/>
    <property type="match status" value="1"/>
</dbReference>
<dbReference type="InterPro" id="IPR018338">
    <property type="entry name" value="Carbonic_anhydrase_a-class_CS"/>
</dbReference>
<dbReference type="GO" id="GO:0004089">
    <property type="term" value="F:carbonate dehydratase activity"/>
    <property type="evidence" value="ECO:0007669"/>
    <property type="project" value="UniProtKB-UniRule"/>
</dbReference>
<dbReference type="GO" id="GO:0008270">
    <property type="term" value="F:zinc ion binding"/>
    <property type="evidence" value="ECO:0007669"/>
    <property type="project" value="UniProtKB-UniRule"/>
</dbReference>
<keyword evidence="7 9" id="KW-0456">Lyase</keyword>
<evidence type="ECO:0000256" key="1">
    <source>
        <dbReference type="ARBA" id="ARBA00001947"/>
    </source>
</evidence>
<dbReference type="CDD" id="cd03124">
    <property type="entry name" value="alpha_CA_prokaryotic_like"/>
    <property type="match status" value="1"/>
</dbReference>
<feature type="signal peptide" evidence="9">
    <location>
        <begin position="1"/>
        <end position="19"/>
    </location>
</feature>
<evidence type="ECO:0000259" key="12">
    <source>
        <dbReference type="PROSITE" id="PS51144"/>
    </source>
</evidence>
<evidence type="ECO:0000256" key="9">
    <source>
        <dbReference type="RuleBase" id="RU367011"/>
    </source>
</evidence>
<evidence type="ECO:0000256" key="5">
    <source>
        <dbReference type="ARBA" id="ARBA00022723"/>
    </source>
</evidence>
<dbReference type="InterPro" id="IPR001148">
    <property type="entry name" value="CA_dom"/>
</dbReference>
<proteinExistence type="inferred from homology"/>
<dbReference type="PANTHER" id="PTHR18952:SF265">
    <property type="entry name" value="CARBONIC ANHYDRASE"/>
    <property type="match status" value="1"/>
</dbReference>
<protein>
    <recommendedName>
        <fullName evidence="4 9">Carbonic anhydrase</fullName>
        <ecNumber evidence="4 9">4.2.1.1</ecNumber>
    </recommendedName>
</protein>
<keyword evidence="11" id="KW-0812">Transmembrane</keyword>
<comment type="function">
    <text evidence="2 9">Reversible hydration of carbon dioxide.</text>
</comment>
<keyword evidence="11" id="KW-1133">Transmembrane helix</keyword>
<dbReference type="EMBL" id="GBEZ01021158">
    <property type="protein sequence ID" value="JAC65571.1"/>
    <property type="molecule type" value="Transcribed_RNA"/>
</dbReference>
<dbReference type="InterPro" id="IPR023561">
    <property type="entry name" value="Carbonic_anhydrase_a-class"/>
</dbReference>
<feature type="compositionally biased region" description="Basic and acidic residues" evidence="10">
    <location>
        <begin position="413"/>
        <end position="452"/>
    </location>
</feature>
<sequence length="512" mass="56499">MRSFIYAVVILSAANCARGAGYNYFSLAEDWKKIPDSWCASTEQTPIDVEAPSELGQYEAMPTRFNPTFSLPTCKLCTRISEDIMRSFSFVVFVLSIAYGAEGAEYDYFSLAEDWKKIPGSWCASTEQTPIDVEAPSELGQYEAMPTRFNPTFSLPTVEGVSASNNGHNVNLEFAASPGAVFRYPKDGTFTSLYGEYTGTGKLSGRKLSQTDDYPQHVAAVQGTLIDLHWHVPSEHSVNGRLYDAEGHFVHTVSRPNDPDCTYMAGDAGPFCLAVVGVMYELHHDATEAELDEGFTQLLENFEQLPSNGEGDTAELPRPLDFEHFLPSSKEFWSYRGSLTTPTCNENVTWYLLQQPKAIGWSHFAKLQNAILHEELGDLNARPPLPLNSRVVFKSNFGDKAVSSVRAAPQSYADHDHEHEGMEDHTHDKELEQAHEADKEEEREDHADEKLGGGESVIRVENGSGEGMSTAAVLAIVFGVLLVVIVAATCTAIGVWCFCMKRPLEEGKATHV</sequence>
<feature type="transmembrane region" description="Helical" evidence="11">
    <location>
        <begin position="471"/>
        <end position="498"/>
    </location>
</feature>
<dbReference type="AlphaFoldDB" id="A0A061R4X7"/>
<dbReference type="InterPro" id="IPR036398">
    <property type="entry name" value="CA_dom_sf"/>
</dbReference>
<feature type="region of interest" description="Disordered" evidence="10">
    <location>
        <begin position="408"/>
        <end position="456"/>
    </location>
</feature>
<feature type="chain" id="PRO_5025099716" description="Carbonic anhydrase" evidence="9">
    <location>
        <begin position="20"/>
        <end position="512"/>
    </location>
</feature>
<evidence type="ECO:0000256" key="11">
    <source>
        <dbReference type="SAM" id="Phobius"/>
    </source>
</evidence>
<keyword evidence="6 9" id="KW-0862">Zinc</keyword>
<evidence type="ECO:0000256" key="4">
    <source>
        <dbReference type="ARBA" id="ARBA00012925"/>
    </source>
</evidence>
<comment type="catalytic activity">
    <reaction evidence="8 9">
        <text>hydrogencarbonate + H(+) = CO2 + H2O</text>
        <dbReference type="Rhea" id="RHEA:10748"/>
        <dbReference type="ChEBI" id="CHEBI:15377"/>
        <dbReference type="ChEBI" id="CHEBI:15378"/>
        <dbReference type="ChEBI" id="CHEBI:16526"/>
        <dbReference type="ChEBI" id="CHEBI:17544"/>
        <dbReference type="EC" id="4.2.1.1"/>
    </reaction>
</comment>
<keyword evidence="11" id="KW-0472">Membrane</keyword>
<evidence type="ECO:0000256" key="2">
    <source>
        <dbReference type="ARBA" id="ARBA00002904"/>
    </source>
</evidence>
<evidence type="ECO:0000256" key="6">
    <source>
        <dbReference type="ARBA" id="ARBA00022833"/>
    </source>
</evidence>
<dbReference type="EC" id="4.2.1.1" evidence="4 9"/>
<name>A0A061R4X7_9CHLO</name>
<evidence type="ECO:0000313" key="13">
    <source>
        <dbReference type="EMBL" id="JAC65571.1"/>
    </source>
</evidence>
<dbReference type="PROSITE" id="PS00162">
    <property type="entry name" value="ALPHA_CA_1"/>
    <property type="match status" value="1"/>
</dbReference>
<organism evidence="13">
    <name type="scientific">Tetraselmis sp. GSL018</name>
    <dbReference type="NCBI Taxonomy" id="582737"/>
    <lineage>
        <taxon>Eukaryota</taxon>
        <taxon>Viridiplantae</taxon>
        <taxon>Chlorophyta</taxon>
        <taxon>core chlorophytes</taxon>
        <taxon>Chlorodendrophyceae</taxon>
        <taxon>Chlorodendrales</taxon>
        <taxon>Chlorodendraceae</taxon>
        <taxon>Tetraselmis</taxon>
    </lineage>
</organism>
<dbReference type="Gene3D" id="3.10.200.10">
    <property type="entry name" value="Alpha carbonic anhydrase"/>
    <property type="match status" value="1"/>
</dbReference>
<dbReference type="InterPro" id="IPR041891">
    <property type="entry name" value="Alpha_CA_prokaryot-like"/>
</dbReference>
<evidence type="ECO:0000256" key="3">
    <source>
        <dbReference type="ARBA" id="ARBA00010718"/>
    </source>
</evidence>
<dbReference type="Pfam" id="PF00194">
    <property type="entry name" value="Carb_anhydrase"/>
    <property type="match status" value="1"/>
</dbReference>
<dbReference type="SMART" id="SM01057">
    <property type="entry name" value="Carb_anhydrase"/>
    <property type="match status" value="1"/>
</dbReference>
<feature type="domain" description="Alpha-carbonic anhydrase" evidence="12">
    <location>
        <begin position="104"/>
        <end position="396"/>
    </location>
</feature>